<keyword evidence="3" id="KW-1185">Reference proteome</keyword>
<dbReference type="Proteomes" id="UP000053875">
    <property type="component" value="Unassembled WGS sequence"/>
</dbReference>
<feature type="region of interest" description="Disordered" evidence="1">
    <location>
        <begin position="32"/>
        <end position="51"/>
    </location>
</feature>
<accession>A0A093GXU1</accession>
<feature type="compositionally biased region" description="Polar residues" evidence="1">
    <location>
        <begin position="150"/>
        <end position="160"/>
    </location>
</feature>
<feature type="region of interest" description="Disordered" evidence="1">
    <location>
        <begin position="1"/>
        <end position="25"/>
    </location>
</feature>
<protein>
    <submittedName>
        <fullName evidence="2">Cell death regulator Aven</fullName>
    </submittedName>
</protein>
<evidence type="ECO:0000313" key="3">
    <source>
        <dbReference type="Proteomes" id="UP000053875"/>
    </source>
</evidence>
<name>A0A093GXU1_DRYPU</name>
<dbReference type="PANTHER" id="PTHR16524:SF2">
    <property type="entry name" value="CELL DEATH REGULATOR AVEN"/>
    <property type="match status" value="1"/>
</dbReference>
<feature type="compositionally biased region" description="Polar residues" evidence="1">
    <location>
        <begin position="251"/>
        <end position="261"/>
    </location>
</feature>
<evidence type="ECO:0000256" key="1">
    <source>
        <dbReference type="SAM" id="MobiDB-lite"/>
    </source>
</evidence>
<reference evidence="2 3" key="1">
    <citation type="submission" date="2014-04" db="EMBL/GenBank/DDBJ databases">
        <title>Genome evolution of avian class.</title>
        <authorList>
            <person name="Zhang G."/>
            <person name="Li C."/>
        </authorList>
    </citation>
    <scope>NUCLEOTIDE SEQUENCE [LARGE SCALE GENOMIC DNA]</scope>
    <source>
        <strain evidence="2">BGI_N307</strain>
    </source>
</reference>
<organism evidence="2 3">
    <name type="scientific">Dryobates pubescens</name>
    <name type="common">Downy woodpecker</name>
    <name type="synonym">Picoides pubescens</name>
    <dbReference type="NCBI Taxonomy" id="118200"/>
    <lineage>
        <taxon>Eukaryota</taxon>
        <taxon>Metazoa</taxon>
        <taxon>Chordata</taxon>
        <taxon>Craniata</taxon>
        <taxon>Vertebrata</taxon>
        <taxon>Euteleostomi</taxon>
        <taxon>Archelosauria</taxon>
        <taxon>Archosauria</taxon>
        <taxon>Dinosauria</taxon>
        <taxon>Saurischia</taxon>
        <taxon>Theropoda</taxon>
        <taxon>Coelurosauria</taxon>
        <taxon>Aves</taxon>
        <taxon>Neognathae</taxon>
        <taxon>Neoaves</taxon>
        <taxon>Telluraves</taxon>
        <taxon>Coraciimorphae</taxon>
        <taxon>Piciformes</taxon>
        <taxon>Picidae</taxon>
        <taxon>Dryobates</taxon>
    </lineage>
</organism>
<feature type="compositionally biased region" description="Basic and acidic residues" evidence="1">
    <location>
        <begin position="229"/>
        <end position="250"/>
    </location>
</feature>
<dbReference type="GO" id="GO:0010972">
    <property type="term" value="P:negative regulation of G2/M transition of mitotic cell cycle"/>
    <property type="evidence" value="ECO:0007669"/>
    <property type="project" value="TreeGrafter"/>
</dbReference>
<dbReference type="InterPro" id="IPR026187">
    <property type="entry name" value="Aven"/>
</dbReference>
<dbReference type="PANTHER" id="PTHR16524">
    <property type="entry name" value="CELL DEATH REGULATOR AVEN"/>
    <property type="match status" value="1"/>
</dbReference>
<dbReference type="AlphaFoldDB" id="A0A093GXU1"/>
<feature type="compositionally biased region" description="Basic and acidic residues" evidence="1">
    <location>
        <begin position="128"/>
        <end position="140"/>
    </location>
</feature>
<evidence type="ECO:0000313" key="2">
    <source>
        <dbReference type="EMBL" id="KFV74211.1"/>
    </source>
</evidence>
<feature type="compositionally biased region" description="Acidic residues" evidence="1">
    <location>
        <begin position="264"/>
        <end position="276"/>
    </location>
</feature>
<feature type="non-terminal residue" evidence="2">
    <location>
        <position position="1"/>
    </location>
</feature>
<sequence>QVEEDDDSDSQEEGEKEEQRSYSRRKVLSNWSRYEDTEREGEQEEPRRGAEFGVLLSSAGDFFAQFRFADEKEWAAESACHKQFSALSVDCQSLAQALQELPLHLRLNVPAELVQASTPAELPQMKSKVTDDSKRRELLFRRPPAPTDTALGSLSSTDSVASPEPGSKPSPGASAAEPFQRAHALAKQETDHVDEELDFLLTLDAPVDTAKGPVPGVVSGTSAEKELKDLSAEWKEKDLLKPAVPEEKSTEPQQQQKASKTITEEELEDWLDSMIS</sequence>
<dbReference type="STRING" id="118200.A0A093GXU1"/>
<gene>
    <name evidence="2" type="ORF">N307_10052</name>
</gene>
<feature type="region of interest" description="Disordered" evidence="1">
    <location>
        <begin position="118"/>
        <end position="192"/>
    </location>
</feature>
<feature type="region of interest" description="Disordered" evidence="1">
    <location>
        <begin position="229"/>
        <end position="276"/>
    </location>
</feature>
<proteinExistence type="predicted"/>
<feature type="non-terminal residue" evidence="2">
    <location>
        <position position="276"/>
    </location>
</feature>
<dbReference type="EMBL" id="KL217154">
    <property type="protein sequence ID" value="KFV74211.1"/>
    <property type="molecule type" value="Genomic_DNA"/>
</dbReference>
<feature type="compositionally biased region" description="Acidic residues" evidence="1">
    <location>
        <begin position="1"/>
        <end position="16"/>
    </location>
</feature>